<dbReference type="InterPro" id="IPR029151">
    <property type="entry name" value="Sensor-like_sf"/>
</dbReference>
<keyword evidence="6" id="KW-1185">Reference proteome</keyword>
<dbReference type="SUPFAM" id="SSF103190">
    <property type="entry name" value="Sensory domain-like"/>
    <property type="match status" value="2"/>
</dbReference>
<dbReference type="SMART" id="SM00267">
    <property type="entry name" value="GGDEF"/>
    <property type="match status" value="1"/>
</dbReference>
<name>A0A7W2FPR1_9VIBR</name>
<evidence type="ECO:0000259" key="4">
    <source>
        <dbReference type="PROSITE" id="PS50887"/>
    </source>
</evidence>
<dbReference type="InterPro" id="IPR043128">
    <property type="entry name" value="Rev_trsase/Diguanyl_cyclase"/>
</dbReference>
<evidence type="ECO:0000256" key="1">
    <source>
        <dbReference type="ARBA" id="ARBA00001946"/>
    </source>
</evidence>
<dbReference type="InterPro" id="IPR029787">
    <property type="entry name" value="Nucleotide_cyclase"/>
</dbReference>
<dbReference type="GO" id="GO:0003824">
    <property type="term" value="F:catalytic activity"/>
    <property type="evidence" value="ECO:0007669"/>
    <property type="project" value="UniProtKB-ARBA"/>
</dbReference>
<dbReference type="InterPro" id="IPR052163">
    <property type="entry name" value="DGC-Regulatory_Protein"/>
</dbReference>
<dbReference type="RefSeq" id="WP_182107735.1">
    <property type="nucleotide sequence ID" value="NZ_JACFYF010000002.1"/>
</dbReference>
<reference evidence="5 6" key="1">
    <citation type="submission" date="2020-07" db="EMBL/GenBank/DDBJ databases">
        <title>Vibrio marinisediminis sp. nov., isolated from marine sediment.</title>
        <authorList>
            <person name="Ji X."/>
        </authorList>
    </citation>
    <scope>NUCLEOTIDE SEQUENCE [LARGE SCALE GENOMIC DNA]</scope>
    <source>
        <strain evidence="5 6">404</strain>
    </source>
</reference>
<accession>A0A7W2FPR1</accession>
<dbReference type="AlphaFoldDB" id="A0A7W2FPR1"/>
<gene>
    <name evidence="5" type="ORF">H2O73_06430</name>
</gene>
<evidence type="ECO:0000313" key="5">
    <source>
        <dbReference type="EMBL" id="MBA5761981.1"/>
    </source>
</evidence>
<dbReference type="Pfam" id="PF00990">
    <property type="entry name" value="GGDEF"/>
    <property type="match status" value="1"/>
</dbReference>
<protein>
    <submittedName>
        <fullName evidence="5">GGDEF domain-containing protein</fullName>
    </submittedName>
</protein>
<dbReference type="PROSITE" id="PS50887">
    <property type="entry name" value="GGDEF"/>
    <property type="match status" value="1"/>
</dbReference>
<dbReference type="PANTHER" id="PTHR46663:SF2">
    <property type="entry name" value="GGDEF DOMAIN-CONTAINING PROTEIN"/>
    <property type="match status" value="1"/>
</dbReference>
<dbReference type="InterPro" id="IPR048760">
    <property type="entry name" value="VP0354-like_sensor_dom"/>
</dbReference>
<dbReference type="Pfam" id="PF21623">
    <property type="entry name" value="HK_sensor_dom_bact"/>
    <property type="match status" value="1"/>
</dbReference>
<comment type="caution">
    <text evidence="5">The sequence shown here is derived from an EMBL/GenBank/DDBJ whole genome shotgun (WGS) entry which is preliminary data.</text>
</comment>
<dbReference type="Gene3D" id="3.30.70.270">
    <property type="match status" value="1"/>
</dbReference>
<organism evidence="5 6">
    <name type="scientific">Vibrio marinisediminis</name>
    <dbReference type="NCBI Taxonomy" id="2758441"/>
    <lineage>
        <taxon>Bacteria</taxon>
        <taxon>Pseudomonadati</taxon>
        <taxon>Pseudomonadota</taxon>
        <taxon>Gammaproteobacteria</taxon>
        <taxon>Vibrionales</taxon>
        <taxon>Vibrionaceae</taxon>
        <taxon>Vibrio</taxon>
    </lineage>
</organism>
<dbReference type="GO" id="GO:0005886">
    <property type="term" value="C:plasma membrane"/>
    <property type="evidence" value="ECO:0007669"/>
    <property type="project" value="UniProtKB-SubCell"/>
</dbReference>
<keyword evidence="3" id="KW-0812">Transmembrane</keyword>
<evidence type="ECO:0000313" key="6">
    <source>
        <dbReference type="Proteomes" id="UP000571701"/>
    </source>
</evidence>
<evidence type="ECO:0000256" key="2">
    <source>
        <dbReference type="ARBA" id="ARBA00004533"/>
    </source>
</evidence>
<dbReference type="SUPFAM" id="SSF55073">
    <property type="entry name" value="Nucleotide cyclase"/>
    <property type="match status" value="1"/>
</dbReference>
<dbReference type="Proteomes" id="UP000571701">
    <property type="component" value="Unassembled WGS sequence"/>
</dbReference>
<dbReference type="PANTHER" id="PTHR46663">
    <property type="entry name" value="DIGUANYLATE CYCLASE DGCT-RELATED"/>
    <property type="match status" value="1"/>
</dbReference>
<feature type="domain" description="GGDEF" evidence="4">
    <location>
        <begin position="402"/>
        <end position="535"/>
    </location>
</feature>
<dbReference type="FunFam" id="3.30.70.270:FF:000001">
    <property type="entry name" value="Diguanylate cyclase domain protein"/>
    <property type="match status" value="1"/>
</dbReference>
<keyword evidence="3" id="KW-0472">Membrane</keyword>
<dbReference type="Gene3D" id="3.30.450.20">
    <property type="entry name" value="PAS domain"/>
    <property type="match status" value="2"/>
</dbReference>
<keyword evidence="3" id="KW-1133">Transmembrane helix</keyword>
<feature type="transmembrane region" description="Helical" evidence="3">
    <location>
        <begin position="12"/>
        <end position="30"/>
    </location>
</feature>
<dbReference type="EMBL" id="JACFYF010000002">
    <property type="protein sequence ID" value="MBA5761981.1"/>
    <property type="molecule type" value="Genomic_DNA"/>
</dbReference>
<sequence>MTTSDFKFFSTRFVATFAIFVMVFFAIFYYDATNELATSKSNIKAEQKALLEGKKDYIESVIGSVVKETALLADLLSQQEVYLAENNPDLTSKTAILSRVNNTLVSMSQRKEIYDQIRYLDLNGNEVVRINFKDGRANVVAHTQLQNKAHRYYFEKAKQLDCNQVYVSPLDLNIEHGAIELPYKPTIRMAAPVFDQQGNKRGIVIINYLADYLMDGLRLFNLNSGTNYMLVNRDGYYLFNEQQPESEFAFMFDDKKDLTVYSQFPSMVKQLKQTVSGQFETADGIMTIESVGSSGNETPYCFQDSLLSNNDTTAWKIVSYAEFDKRLDVKHPLSLHDTLMRIGVLLSLILAYFMARYQLRLHQDNQRIHYLARYDFLTKLLNRGAFQTELESLIQSARKTRTSLCLIYIDLDDFKGINDQFGHAAGDKALIHVAQAMQHVFGEQAIMGRLGGDEFAVILQDNTNGKDAQCHASTLLELVQQPTEVARNVCLQFNASIGGYFCCGEKCDQEELMHKADSAMYQAKKEGKNRVIIVE</sequence>
<dbReference type="NCBIfam" id="TIGR00254">
    <property type="entry name" value="GGDEF"/>
    <property type="match status" value="1"/>
</dbReference>
<evidence type="ECO:0000256" key="3">
    <source>
        <dbReference type="SAM" id="Phobius"/>
    </source>
</evidence>
<comment type="cofactor">
    <cofactor evidence="1">
        <name>Mg(2+)</name>
        <dbReference type="ChEBI" id="CHEBI:18420"/>
    </cofactor>
</comment>
<dbReference type="InterPro" id="IPR000160">
    <property type="entry name" value="GGDEF_dom"/>
</dbReference>
<comment type="subcellular location">
    <subcellularLocation>
        <location evidence="2">Cell inner membrane</location>
    </subcellularLocation>
</comment>
<proteinExistence type="predicted"/>
<dbReference type="CDD" id="cd01949">
    <property type="entry name" value="GGDEF"/>
    <property type="match status" value="1"/>
</dbReference>